<dbReference type="SUPFAM" id="SSF109998">
    <property type="entry name" value="Triger factor/SurA peptide-binding domain-like"/>
    <property type="match status" value="1"/>
</dbReference>
<dbReference type="InterPro" id="IPR000297">
    <property type="entry name" value="PPIase_PpiC"/>
</dbReference>
<dbReference type="eggNOG" id="COG0760">
    <property type="taxonomic scope" value="Bacteria"/>
</dbReference>
<protein>
    <submittedName>
        <fullName evidence="4">PPIC-type PPIASE domain protein</fullName>
    </submittedName>
</protein>
<dbReference type="RefSeq" id="WP_006256623.1">
    <property type="nucleotide sequence ID" value="NZ_GG700644.1"/>
</dbReference>
<dbReference type="Pfam" id="PF00639">
    <property type="entry name" value="Rotamase"/>
    <property type="match status" value="2"/>
</dbReference>
<dbReference type="STRING" id="626522.GCWU000325_02794"/>
<evidence type="ECO:0000256" key="2">
    <source>
        <dbReference type="PROSITE-ProRule" id="PRU00278"/>
    </source>
</evidence>
<comment type="caution">
    <text evidence="4">The sequence shown here is derived from an EMBL/GenBank/DDBJ whole genome shotgun (WGS) entry which is preliminary data.</text>
</comment>
<evidence type="ECO:0000256" key="1">
    <source>
        <dbReference type="ARBA" id="ARBA00022729"/>
    </source>
</evidence>
<dbReference type="GO" id="GO:0003755">
    <property type="term" value="F:peptidyl-prolyl cis-trans isomerase activity"/>
    <property type="evidence" value="ECO:0007669"/>
    <property type="project" value="UniProtKB-KW"/>
</dbReference>
<dbReference type="Gene3D" id="3.10.50.40">
    <property type="match status" value="2"/>
</dbReference>
<dbReference type="InterPro" id="IPR046357">
    <property type="entry name" value="PPIase_dom_sf"/>
</dbReference>
<dbReference type="HOGENOM" id="CLU_034646_13_0_10"/>
<keyword evidence="2" id="KW-0413">Isomerase</keyword>
<keyword evidence="2" id="KW-0697">Rotamase</keyword>
<dbReference type="Gene3D" id="1.10.4030.10">
    <property type="entry name" value="Porin chaperone SurA, peptide-binding domain"/>
    <property type="match status" value="1"/>
</dbReference>
<keyword evidence="5" id="KW-1185">Reference proteome</keyword>
<keyword evidence="1" id="KW-0732">Signal</keyword>
<proteinExistence type="predicted"/>
<organism evidence="4 5">
    <name type="scientific">Alloprevotella tannerae ATCC 51259</name>
    <dbReference type="NCBI Taxonomy" id="626522"/>
    <lineage>
        <taxon>Bacteria</taxon>
        <taxon>Pseudomonadati</taxon>
        <taxon>Bacteroidota</taxon>
        <taxon>Bacteroidia</taxon>
        <taxon>Bacteroidales</taxon>
        <taxon>Prevotellaceae</taxon>
        <taxon>Alloprevotella</taxon>
    </lineage>
</organism>
<dbReference type="InterPro" id="IPR050280">
    <property type="entry name" value="OMP_Chaperone_SurA"/>
</dbReference>
<dbReference type="EMBL" id="ACIJ02000030">
    <property type="protein sequence ID" value="EEX70340.1"/>
    <property type="molecule type" value="Genomic_DNA"/>
</dbReference>
<feature type="domain" description="PpiC" evidence="3">
    <location>
        <begin position="274"/>
        <end position="373"/>
    </location>
</feature>
<evidence type="ECO:0000259" key="3">
    <source>
        <dbReference type="PROSITE" id="PS50198"/>
    </source>
</evidence>
<dbReference type="GeneID" id="84577299"/>
<feature type="domain" description="PpiC" evidence="3">
    <location>
        <begin position="169"/>
        <end position="271"/>
    </location>
</feature>
<sequence>MRKVILILFGCWALCSQAQRPRNVVDEVIWVVGDDPIYLSDVEQARLYAESEGQALENPYCIIPEQIAIQKLYLHQAEIDSITVSEGDIIRAADEIINRYIQNIGSKEGVEAVMHKSISQLREDFKRSQRDRMRIQREQQRITEKVAITPAEVREYFKNLPADSLPLIPTQVEVEIITAQPQPTRAEVERIENKLRSFADRVNSGETEFSTLARFYSQDPGSSRNGGEMDYMGRGQLVPEFANVAFSLSDPKKVSKIVKTEFGYHIIQLVDKRGDKVKVRHILLKPDISSDEFARQEAKLDSIATLIREHKLSFEDAAAIYSDDKDTRNNKGLMSYVNPEDGMLTARFQLKDLNQSIAQVIDTMKVGEVSKAITMTNAKGQDVCAVVKLKARIDAHRANPKEDFQKLRDVVYEKRCNEKLDEWIANKIKTTYVRINPDFKNCTFKYKGWIKE</sequence>
<evidence type="ECO:0000313" key="4">
    <source>
        <dbReference type="EMBL" id="EEX70340.1"/>
    </source>
</evidence>
<dbReference type="Proteomes" id="UP000003460">
    <property type="component" value="Unassembled WGS sequence"/>
</dbReference>
<accession>C9LKM4</accession>
<dbReference type="OrthoDB" id="14196at2"/>
<evidence type="ECO:0000313" key="5">
    <source>
        <dbReference type="Proteomes" id="UP000003460"/>
    </source>
</evidence>
<name>C9LKM4_9BACT</name>
<reference evidence="4" key="1">
    <citation type="submission" date="2009-09" db="EMBL/GenBank/DDBJ databases">
        <authorList>
            <person name="Weinstock G."/>
            <person name="Sodergren E."/>
            <person name="Clifton S."/>
            <person name="Fulton L."/>
            <person name="Fulton B."/>
            <person name="Courtney L."/>
            <person name="Fronick C."/>
            <person name="Harrison M."/>
            <person name="Strong C."/>
            <person name="Farmer C."/>
            <person name="Delahaunty K."/>
            <person name="Markovic C."/>
            <person name="Hall O."/>
            <person name="Minx P."/>
            <person name="Tomlinson C."/>
            <person name="Mitreva M."/>
            <person name="Nelson J."/>
            <person name="Hou S."/>
            <person name="Wollam A."/>
            <person name="Pepin K.H."/>
            <person name="Johnson M."/>
            <person name="Bhonagiri V."/>
            <person name="Nash W.E."/>
            <person name="Warren W."/>
            <person name="Chinwalla A."/>
            <person name="Mardis E.R."/>
            <person name="Wilson R.K."/>
        </authorList>
    </citation>
    <scope>NUCLEOTIDE SEQUENCE [LARGE SCALE GENOMIC DNA]</scope>
    <source>
        <strain evidence="4">ATCC 51259</strain>
    </source>
</reference>
<dbReference type="SUPFAM" id="SSF54534">
    <property type="entry name" value="FKBP-like"/>
    <property type="match status" value="2"/>
</dbReference>
<dbReference type="PANTHER" id="PTHR47637">
    <property type="entry name" value="CHAPERONE SURA"/>
    <property type="match status" value="1"/>
</dbReference>
<gene>
    <name evidence="4" type="ORF">GCWU000325_02794</name>
</gene>
<dbReference type="PANTHER" id="PTHR47637:SF1">
    <property type="entry name" value="CHAPERONE SURA"/>
    <property type="match status" value="1"/>
</dbReference>
<dbReference type="AlphaFoldDB" id="C9LKM4"/>
<dbReference type="InterPro" id="IPR027304">
    <property type="entry name" value="Trigger_fact/SurA_dom_sf"/>
</dbReference>
<dbReference type="PROSITE" id="PS50198">
    <property type="entry name" value="PPIC_PPIASE_2"/>
    <property type="match status" value="2"/>
</dbReference>